<evidence type="ECO:0000313" key="1">
    <source>
        <dbReference type="EMBL" id="MBB4100417.1"/>
    </source>
</evidence>
<dbReference type="AlphaFoldDB" id="A0A7W6NY80"/>
<name>A0A7W6NY80_9SPHN</name>
<gene>
    <name evidence="1" type="ORF">GGR46_003989</name>
</gene>
<protein>
    <submittedName>
        <fullName evidence="1">Uncharacterized protein</fullName>
    </submittedName>
</protein>
<proteinExistence type="predicted"/>
<keyword evidence="2" id="KW-1185">Reference proteome</keyword>
<accession>A0A7W6NY80</accession>
<sequence length="276" mass="29906">MGQQLGIVVLIDIPAAVESNSLAGNIWLVDNGGWDGSTGEGSPDLVCAIDVTDAQLDPGNAVLNWIPIGIGTIPINIPQTFFLYDDDRRALAQRPLPALHQGIFPVRIRNLVGDEVNIKHPGHLLKEAPRADPQMLLSAQGFVDPGTARFKRTGESRVAQPGDQDLVYYPDPAILRIHGEALDAGVIYPAQYGSPEMFSRGLYWSASVNPNLLGLYRYTIEIALYYSRRDADGRVVDDWVILSHDAWIKISTGAPRNGFPAVTLDLVSNDAGAQGA</sequence>
<dbReference type="EMBL" id="JACIEH010000003">
    <property type="protein sequence ID" value="MBB4100417.1"/>
    <property type="molecule type" value="Genomic_DNA"/>
</dbReference>
<comment type="caution">
    <text evidence="1">The sequence shown here is derived from an EMBL/GenBank/DDBJ whole genome shotgun (WGS) entry which is preliminary data.</text>
</comment>
<dbReference type="RefSeq" id="WP_183999712.1">
    <property type="nucleotide sequence ID" value="NZ_JACIEH010000003.1"/>
</dbReference>
<organism evidence="1 2">
    <name type="scientific">Sphingomonas kyeonggiensis</name>
    <dbReference type="NCBI Taxonomy" id="1268553"/>
    <lineage>
        <taxon>Bacteria</taxon>
        <taxon>Pseudomonadati</taxon>
        <taxon>Pseudomonadota</taxon>
        <taxon>Alphaproteobacteria</taxon>
        <taxon>Sphingomonadales</taxon>
        <taxon>Sphingomonadaceae</taxon>
        <taxon>Sphingomonas</taxon>
    </lineage>
</organism>
<reference evidence="1 2" key="1">
    <citation type="submission" date="2020-08" db="EMBL/GenBank/DDBJ databases">
        <title>Genomic Encyclopedia of Type Strains, Phase IV (KMG-IV): sequencing the most valuable type-strain genomes for metagenomic binning, comparative biology and taxonomic classification.</title>
        <authorList>
            <person name="Goeker M."/>
        </authorList>
    </citation>
    <scope>NUCLEOTIDE SEQUENCE [LARGE SCALE GENOMIC DNA]</scope>
    <source>
        <strain evidence="1 2">DSM 101806</strain>
    </source>
</reference>
<dbReference type="Proteomes" id="UP000557392">
    <property type="component" value="Unassembled WGS sequence"/>
</dbReference>
<evidence type="ECO:0000313" key="2">
    <source>
        <dbReference type="Proteomes" id="UP000557392"/>
    </source>
</evidence>